<dbReference type="Pfam" id="PF04390">
    <property type="entry name" value="LptE"/>
    <property type="match status" value="1"/>
</dbReference>
<dbReference type="HAMAP" id="MF_01186">
    <property type="entry name" value="LPS_assembly_LptE"/>
    <property type="match status" value="1"/>
</dbReference>
<dbReference type="GO" id="GO:0001530">
    <property type="term" value="F:lipopolysaccharide binding"/>
    <property type="evidence" value="ECO:0007669"/>
    <property type="project" value="TreeGrafter"/>
</dbReference>
<comment type="caution">
    <text evidence="7">The sequence shown here is derived from an EMBL/GenBank/DDBJ whole genome shotgun (WGS) entry which is preliminary data.</text>
</comment>
<dbReference type="PANTHER" id="PTHR38098:SF1">
    <property type="entry name" value="LPS-ASSEMBLY LIPOPROTEIN LPTE"/>
    <property type="match status" value="1"/>
</dbReference>
<dbReference type="RefSeq" id="WP_142929379.1">
    <property type="nucleotide sequence ID" value="NZ_ML660106.1"/>
</dbReference>
<evidence type="ECO:0000256" key="1">
    <source>
        <dbReference type="ARBA" id="ARBA00022729"/>
    </source>
</evidence>
<dbReference type="GO" id="GO:0015920">
    <property type="term" value="P:lipopolysaccharide transport"/>
    <property type="evidence" value="ECO:0007669"/>
    <property type="project" value="TreeGrafter"/>
</dbReference>
<keyword evidence="3 6" id="KW-0564">Palmitate</keyword>
<dbReference type="GO" id="GO:1990351">
    <property type="term" value="C:transporter complex"/>
    <property type="evidence" value="ECO:0007669"/>
    <property type="project" value="TreeGrafter"/>
</dbReference>
<keyword evidence="1 6" id="KW-0732">Signal</keyword>
<dbReference type="Gene3D" id="3.30.160.150">
    <property type="entry name" value="Lipoprotein like domain"/>
    <property type="match status" value="1"/>
</dbReference>
<protein>
    <recommendedName>
        <fullName evidence="6">LPS-assembly lipoprotein LptE</fullName>
    </recommendedName>
</protein>
<reference evidence="7 8" key="1">
    <citation type="submission" date="2019-06" db="EMBL/GenBank/DDBJ databases">
        <title>Whole genome sequence for Cellvibrionaceae sp. R142.</title>
        <authorList>
            <person name="Wang G."/>
        </authorList>
    </citation>
    <scope>NUCLEOTIDE SEQUENCE [LARGE SCALE GENOMIC DNA]</scope>
    <source>
        <strain evidence="7 8">R142</strain>
    </source>
</reference>
<comment type="subunit">
    <text evidence="6">Component of the lipopolysaccharide transport and assembly complex. Interacts with LptD.</text>
</comment>
<evidence type="ECO:0000256" key="5">
    <source>
        <dbReference type="ARBA" id="ARBA00023288"/>
    </source>
</evidence>
<keyword evidence="4 6" id="KW-0998">Cell outer membrane</keyword>
<evidence type="ECO:0000256" key="3">
    <source>
        <dbReference type="ARBA" id="ARBA00023139"/>
    </source>
</evidence>
<proteinExistence type="inferred from homology"/>
<dbReference type="PROSITE" id="PS51257">
    <property type="entry name" value="PROKAR_LIPOPROTEIN"/>
    <property type="match status" value="1"/>
</dbReference>
<sequence>MQAFKPIMTTLLKPLFVLLLSAALASGCGWRLRGSLALPSDLTAVHLSTRDTHGNLATDMRRLLQSNDIDIVSRAADSQYSISIEAERDRRRTVSVGSDALAAEYELSMEADYRILRSDGSDAVTPATARVVRSFNFDVDDVTGGAEEERVIRTEMRRELAQQIIRRLLFAAQSTPAADSTAPQDAPSQRPAG</sequence>
<dbReference type="Proteomes" id="UP000319732">
    <property type="component" value="Unassembled WGS sequence"/>
</dbReference>
<evidence type="ECO:0000313" key="8">
    <source>
        <dbReference type="Proteomes" id="UP000319732"/>
    </source>
</evidence>
<evidence type="ECO:0000256" key="4">
    <source>
        <dbReference type="ARBA" id="ARBA00023237"/>
    </source>
</evidence>
<dbReference type="EMBL" id="VHSG01000028">
    <property type="protein sequence ID" value="TQV68247.1"/>
    <property type="molecule type" value="Genomic_DNA"/>
</dbReference>
<dbReference type="GO" id="GO:0043165">
    <property type="term" value="P:Gram-negative-bacterium-type cell outer membrane assembly"/>
    <property type="evidence" value="ECO:0007669"/>
    <property type="project" value="UniProtKB-UniRule"/>
</dbReference>
<dbReference type="PANTHER" id="PTHR38098">
    <property type="entry name" value="LPS-ASSEMBLY LIPOPROTEIN LPTE"/>
    <property type="match status" value="1"/>
</dbReference>
<accession>A0A545STF2</accession>
<comment type="function">
    <text evidence="6">Together with LptD, is involved in the assembly of lipopolysaccharide (LPS) at the surface of the outer membrane. Required for the proper assembly of LptD. Binds LPS and may serve as the LPS recognition site at the outer membrane.</text>
</comment>
<comment type="subcellular location">
    <subcellularLocation>
        <location evidence="6">Cell outer membrane</location>
        <topology evidence="6">Lipid-anchor</topology>
    </subcellularLocation>
</comment>
<dbReference type="OrthoDB" id="7349153at2"/>
<evidence type="ECO:0000256" key="2">
    <source>
        <dbReference type="ARBA" id="ARBA00023136"/>
    </source>
</evidence>
<keyword evidence="2 6" id="KW-0472">Membrane</keyword>
<dbReference type="InterPro" id="IPR007485">
    <property type="entry name" value="LPS_assembly_LptE"/>
</dbReference>
<organism evidence="7 8">
    <name type="scientific">Exilibacterium tricleocarpae</name>
    <dbReference type="NCBI Taxonomy" id="2591008"/>
    <lineage>
        <taxon>Bacteria</taxon>
        <taxon>Pseudomonadati</taxon>
        <taxon>Pseudomonadota</taxon>
        <taxon>Gammaproteobacteria</taxon>
        <taxon>Cellvibrionales</taxon>
        <taxon>Cellvibrionaceae</taxon>
        <taxon>Exilibacterium</taxon>
    </lineage>
</organism>
<comment type="similarity">
    <text evidence="6">Belongs to the LptE lipoprotein family.</text>
</comment>
<gene>
    <name evidence="6" type="primary">lptE</name>
    <name evidence="7" type="ORF">FKG94_23400</name>
</gene>
<evidence type="ECO:0000256" key="6">
    <source>
        <dbReference type="HAMAP-Rule" id="MF_01186"/>
    </source>
</evidence>
<name>A0A545STF2_9GAMM</name>
<dbReference type="AlphaFoldDB" id="A0A545STF2"/>
<keyword evidence="5 6" id="KW-0449">Lipoprotein</keyword>
<evidence type="ECO:0000313" key="7">
    <source>
        <dbReference type="EMBL" id="TQV68247.1"/>
    </source>
</evidence>
<dbReference type="GO" id="GO:0009279">
    <property type="term" value="C:cell outer membrane"/>
    <property type="evidence" value="ECO:0007669"/>
    <property type="project" value="UniProtKB-SubCell"/>
</dbReference>
<keyword evidence="8" id="KW-1185">Reference proteome</keyword>